<dbReference type="Proteomes" id="UP000249046">
    <property type="component" value="Unassembled WGS sequence"/>
</dbReference>
<dbReference type="EMBL" id="QFPO01000006">
    <property type="protein sequence ID" value="PZQ15385.1"/>
    <property type="molecule type" value="Genomic_DNA"/>
</dbReference>
<organism evidence="2 3">
    <name type="scientific">Rhodanobacter denitrificans</name>
    <dbReference type="NCBI Taxonomy" id="666685"/>
    <lineage>
        <taxon>Bacteria</taxon>
        <taxon>Pseudomonadati</taxon>
        <taxon>Pseudomonadota</taxon>
        <taxon>Gammaproteobacteria</taxon>
        <taxon>Lysobacterales</taxon>
        <taxon>Rhodanobacteraceae</taxon>
        <taxon>Rhodanobacter</taxon>
    </lineage>
</organism>
<gene>
    <name evidence="2" type="ORF">DI564_08595</name>
</gene>
<evidence type="ECO:0000313" key="3">
    <source>
        <dbReference type="Proteomes" id="UP000249046"/>
    </source>
</evidence>
<dbReference type="PANTHER" id="PTHR19328:SF75">
    <property type="entry name" value="ALDOSE SUGAR DEHYDROGENASE YLII"/>
    <property type="match status" value="1"/>
</dbReference>
<comment type="caution">
    <text evidence="2">The sequence shown here is derived from an EMBL/GenBank/DDBJ whole genome shotgun (WGS) entry which is preliminary data.</text>
</comment>
<dbReference type="PANTHER" id="PTHR19328">
    <property type="entry name" value="HEDGEHOG-INTERACTING PROTEIN"/>
    <property type="match status" value="1"/>
</dbReference>
<sequence>MCIGIGWAGAACAQIPADLTLEPVVTSGLTNPTAIASPRDGSGRMFILEREGRIRVLTAGGGLLPTPFYTREVNTGDVEQGLLGIAFDPAFASNGTLYIVYGGSAAEQRGLILRRLVASNPAANVFSGSEARVLRIADLSYNHNGGDIHFGADGYLYWSTGSGGGEPNEHGHAQTLDNLLGKILRLDVRTPAASASAGMCGAATGQPAEYSIPGGNPFTGSGQCAEIWLYGLRNPWRFSIDRTTGDLWIGDVGVNREEIDRYVAGGNRNFGYPVCQASQYYPPTGSNDCPAQTGTAPPVFEYPGGQNLRCAITGGVRYRGPIVGLRGVYVFGDSCSSEVLLGSQGGGGSWTYAPFPSGIAPGYGTVAAFGEAEDGQLYLVDHQDGRIYRFRSDEKGDDTIFSSGFE</sequence>
<dbReference type="AlphaFoldDB" id="A0A2W5KKE9"/>
<dbReference type="SUPFAM" id="SSF50952">
    <property type="entry name" value="Soluble quinoprotein glucose dehydrogenase"/>
    <property type="match status" value="1"/>
</dbReference>
<proteinExistence type="predicted"/>
<protein>
    <submittedName>
        <fullName evidence="2">Glucose dehydrogenase</fullName>
    </submittedName>
</protein>
<name>A0A2W5KKE9_9GAMM</name>
<dbReference type="InterPro" id="IPR011041">
    <property type="entry name" value="Quinoprot_gluc/sorb_DH_b-prop"/>
</dbReference>
<dbReference type="Pfam" id="PF07995">
    <property type="entry name" value="GSDH"/>
    <property type="match status" value="1"/>
</dbReference>
<feature type="domain" description="Glucose/Sorbosone dehydrogenase" evidence="1">
    <location>
        <begin position="30"/>
        <end position="332"/>
    </location>
</feature>
<dbReference type="InterPro" id="IPR012938">
    <property type="entry name" value="Glc/Sorbosone_DH"/>
</dbReference>
<dbReference type="InterPro" id="IPR011042">
    <property type="entry name" value="6-blade_b-propeller_TolB-like"/>
</dbReference>
<evidence type="ECO:0000313" key="2">
    <source>
        <dbReference type="EMBL" id="PZQ15385.1"/>
    </source>
</evidence>
<accession>A0A2W5KKE9</accession>
<dbReference type="Gene3D" id="2.120.10.30">
    <property type="entry name" value="TolB, C-terminal domain"/>
    <property type="match status" value="1"/>
</dbReference>
<reference evidence="2 3" key="1">
    <citation type="submission" date="2017-08" db="EMBL/GenBank/DDBJ databases">
        <title>Infants hospitalized years apart are colonized by the same room-sourced microbial strains.</title>
        <authorList>
            <person name="Brooks B."/>
            <person name="Olm M.R."/>
            <person name="Firek B.A."/>
            <person name="Baker R."/>
            <person name="Thomas B.C."/>
            <person name="Morowitz M.J."/>
            <person name="Banfield J.F."/>
        </authorList>
    </citation>
    <scope>NUCLEOTIDE SEQUENCE [LARGE SCALE GENOMIC DNA]</scope>
    <source>
        <strain evidence="2">S2_005_003_R2_42</strain>
    </source>
</reference>
<evidence type="ECO:0000259" key="1">
    <source>
        <dbReference type="Pfam" id="PF07995"/>
    </source>
</evidence>